<dbReference type="PROSITE" id="PS51272">
    <property type="entry name" value="SLH"/>
    <property type="match status" value="1"/>
</dbReference>
<dbReference type="SUPFAM" id="SSF55816">
    <property type="entry name" value="5'-nucleotidase (syn. UDP-sugar hydrolase), C-terminal domain"/>
    <property type="match status" value="1"/>
</dbReference>
<dbReference type="InterPro" id="IPR001119">
    <property type="entry name" value="SLH_dom"/>
</dbReference>
<dbReference type="Proteomes" id="UP000029585">
    <property type="component" value="Unassembled WGS sequence"/>
</dbReference>
<name>A0A096CPP2_FLAPL</name>
<dbReference type="AlphaFoldDB" id="A0A096CPP2"/>
<evidence type="ECO:0000313" key="5">
    <source>
        <dbReference type="EMBL" id="KGF56757.1"/>
    </source>
</evidence>
<dbReference type="GO" id="GO:0000166">
    <property type="term" value="F:nucleotide binding"/>
    <property type="evidence" value="ECO:0007669"/>
    <property type="project" value="UniProtKB-KW"/>
</dbReference>
<feature type="region of interest" description="Disordered" evidence="3">
    <location>
        <begin position="1"/>
        <end position="28"/>
    </location>
</feature>
<evidence type="ECO:0000256" key="1">
    <source>
        <dbReference type="ARBA" id="ARBA00022737"/>
    </source>
</evidence>
<dbReference type="RefSeq" id="WP_242848568.1">
    <property type="nucleotide sequence ID" value="NZ_KN174161.1"/>
</dbReference>
<dbReference type="Pfam" id="PF02872">
    <property type="entry name" value="5_nucleotid_C"/>
    <property type="match status" value="1"/>
</dbReference>
<feature type="domain" description="SLH" evidence="4">
    <location>
        <begin position="584"/>
        <end position="647"/>
    </location>
</feature>
<dbReference type="PATRIC" id="fig|742738.3.peg.782"/>
<dbReference type="SUPFAM" id="SSF56300">
    <property type="entry name" value="Metallo-dependent phosphatases"/>
    <property type="match status" value="1"/>
</dbReference>
<dbReference type="InterPro" id="IPR036907">
    <property type="entry name" value="5'-Nucleotdase_C_sf"/>
</dbReference>
<dbReference type="Gene3D" id="3.60.21.10">
    <property type="match status" value="1"/>
</dbReference>
<dbReference type="GO" id="GO:0016787">
    <property type="term" value="F:hydrolase activity"/>
    <property type="evidence" value="ECO:0007669"/>
    <property type="project" value="UniProtKB-KW"/>
</dbReference>
<proteinExistence type="inferred from homology"/>
<dbReference type="Pfam" id="PF00395">
    <property type="entry name" value="SLH"/>
    <property type="match status" value="1"/>
</dbReference>
<dbReference type="eggNOG" id="COG4625">
    <property type="taxonomic scope" value="Bacteria"/>
</dbReference>
<comment type="similarity">
    <text evidence="2">Belongs to the 5'-nucleotidase family.</text>
</comment>
<dbReference type="PANTHER" id="PTHR11575">
    <property type="entry name" value="5'-NUCLEOTIDASE-RELATED"/>
    <property type="match status" value="1"/>
</dbReference>
<evidence type="ECO:0000313" key="6">
    <source>
        <dbReference type="Proteomes" id="UP000029585"/>
    </source>
</evidence>
<dbReference type="EMBL" id="ADLO01000028">
    <property type="protein sequence ID" value="KGF56757.1"/>
    <property type="molecule type" value="Genomic_DNA"/>
</dbReference>
<reference evidence="5 6" key="1">
    <citation type="submission" date="2011-08" db="EMBL/GenBank/DDBJ databases">
        <title>The Genome Sequence of Clostridium orbiscindens 1_3_50AFAA.</title>
        <authorList>
            <consortium name="The Broad Institute Genome Sequencing Platform"/>
            <person name="Earl A."/>
            <person name="Ward D."/>
            <person name="Feldgarden M."/>
            <person name="Gevers D."/>
            <person name="Daigneault M."/>
            <person name="Strauss J."/>
            <person name="Allen-Vercoe E."/>
            <person name="Young S.K."/>
            <person name="Zeng Q."/>
            <person name="Gargeya S."/>
            <person name="Fitzgerald M."/>
            <person name="Haas B."/>
            <person name="Abouelleil A."/>
            <person name="Alvarado L."/>
            <person name="Arachchi H.M."/>
            <person name="Berlin A."/>
            <person name="Brown A."/>
            <person name="Chapman S.B."/>
            <person name="Chen Z."/>
            <person name="Dunbar C."/>
            <person name="Freedman E."/>
            <person name="Gearin G."/>
            <person name="Gellesch M."/>
            <person name="Goldberg J."/>
            <person name="Griggs A."/>
            <person name="Gujja S."/>
            <person name="Heiman D."/>
            <person name="Howarth C."/>
            <person name="Larson L."/>
            <person name="Lui A."/>
            <person name="MacDonald P.J.P."/>
            <person name="Montmayeur A."/>
            <person name="Murphy C."/>
            <person name="Neiman D."/>
            <person name="Pearson M."/>
            <person name="Priest M."/>
            <person name="Roberts A."/>
            <person name="Saif S."/>
            <person name="Shea T."/>
            <person name="Shenoy N."/>
            <person name="Sisk P."/>
            <person name="Stolte C."/>
            <person name="Sykes S."/>
            <person name="Wortman J."/>
            <person name="Nusbaum C."/>
            <person name="Birren B."/>
        </authorList>
    </citation>
    <scope>NUCLEOTIDE SEQUENCE [LARGE SCALE GENOMIC DNA]</scope>
    <source>
        <strain evidence="5 6">1_3_50AFAA</strain>
    </source>
</reference>
<keyword evidence="6" id="KW-1185">Reference proteome</keyword>
<comment type="caution">
    <text evidence="5">The sequence shown here is derived from an EMBL/GenBank/DDBJ whole genome shotgun (WGS) entry which is preliminary data.</text>
</comment>
<dbReference type="GO" id="GO:0009166">
    <property type="term" value="P:nucleotide catabolic process"/>
    <property type="evidence" value="ECO:0007669"/>
    <property type="project" value="InterPro"/>
</dbReference>
<accession>A0A096CPP2</accession>
<dbReference type="PRINTS" id="PR01607">
    <property type="entry name" value="APYRASEFAMLY"/>
</dbReference>
<dbReference type="PANTHER" id="PTHR11575:SF24">
    <property type="entry name" value="5'-NUCLEOTIDASE"/>
    <property type="match status" value="1"/>
</dbReference>
<keyword evidence="2" id="KW-0547">Nucleotide-binding</keyword>
<keyword evidence="2" id="KW-0378">Hydrolase</keyword>
<organism evidence="5 6">
    <name type="scientific">Flavonifractor plautii 1_3_50AFAA</name>
    <dbReference type="NCBI Taxonomy" id="742738"/>
    <lineage>
        <taxon>Bacteria</taxon>
        <taxon>Bacillati</taxon>
        <taxon>Bacillota</taxon>
        <taxon>Clostridia</taxon>
        <taxon>Eubacteriales</taxon>
        <taxon>Oscillospiraceae</taxon>
        <taxon>Flavonifractor</taxon>
    </lineage>
</organism>
<keyword evidence="1" id="KW-0677">Repeat</keyword>
<dbReference type="Gene3D" id="3.90.780.10">
    <property type="entry name" value="5'-Nucleotidase, C-terminal domain"/>
    <property type="match status" value="1"/>
</dbReference>
<dbReference type="HOGENOM" id="CLU_465245_0_0_9"/>
<dbReference type="InterPro" id="IPR006179">
    <property type="entry name" value="5_nucleotidase/apyrase"/>
</dbReference>
<gene>
    <name evidence="5" type="ORF">HMPREF9460_00750</name>
</gene>
<sequence length="712" mass="74112">MERKEAILNGADAAFSQTVPGGSAERGPAGRCCRHCRGGGHSRPHLGIYTTGDMGGGSTVTDPSTGEAVEYSYQNVASAMEAERASVDAALLLDSGDAVDNGLVQDGGAAEALALRAIGYDALVPAVGEFRLGPEARDDFFAALGEASEDGAPVRVLSGNYLDEDTQSPEEDAYEVFTVELGRRAVRIGVLGLGAMEAPEELPESFVSGVRFAHRDNTSGSYSWEWTGYWQERLEKENCDLVVVVCHAGQDELARFAAETTGIDLLVGGHGEAAAETLQNADGEPVSLVSGGGTSLTRTTITLSPKGEAVVGESTLLPLSDYEPDDRLNKALSAAQSAASDRMQAAVGTLSGDWSEEGSPLYVQSGTVDLVAEAMLWAADADAALLSPAALGGASAASRFSGEDDTAALSLRDCAALAPGDSPVVLVELTGAELRQWLDRSAEAYQAEPDGSISGGEGANVLYGMDYALYLGASEGQRVDGLAFEGALVDDGQTFRVAVSADRLSAPNFPDCTPLWSAARDSRFAAQSGIPAAVLAGYLSEQTHLLGMLSPQRSSTWSLYTGSVNGPLNRLEFVTMLYEMAGKPKPGASAAFIDVSNSDAAVWAAETGVVSGNGTGKFLPTQTVTREQAAVMLYNYAKFLGLKTPSSGPSATALLDCGEIAVWARPAVEFCIRTGALSAAGLRGDLFLPRGTLTRGEANRCLAAFADYIEAN</sequence>
<dbReference type="eggNOG" id="COG0737">
    <property type="taxonomic scope" value="Bacteria"/>
</dbReference>
<evidence type="ECO:0000256" key="2">
    <source>
        <dbReference type="RuleBase" id="RU362119"/>
    </source>
</evidence>
<dbReference type="InterPro" id="IPR008334">
    <property type="entry name" value="5'-Nucleotdase_C"/>
</dbReference>
<protein>
    <recommendedName>
        <fullName evidence="4">SLH domain-containing protein</fullName>
    </recommendedName>
</protein>
<dbReference type="InterPro" id="IPR029052">
    <property type="entry name" value="Metallo-depent_PP-like"/>
</dbReference>
<evidence type="ECO:0000256" key="3">
    <source>
        <dbReference type="SAM" id="MobiDB-lite"/>
    </source>
</evidence>
<evidence type="ECO:0000259" key="4">
    <source>
        <dbReference type="PROSITE" id="PS51272"/>
    </source>
</evidence>